<keyword evidence="3" id="KW-0285">Flavoprotein</keyword>
<dbReference type="Gene3D" id="3.40.462.20">
    <property type="match status" value="2"/>
</dbReference>
<dbReference type="GO" id="GO:1901696">
    <property type="term" value="P:cannabinoid biosynthetic process"/>
    <property type="evidence" value="ECO:0007669"/>
    <property type="project" value="UniProtKB-ARBA"/>
</dbReference>
<organism evidence="10 11">
    <name type="scientific">Glycine soja</name>
    <name type="common">Wild soybean</name>
    <dbReference type="NCBI Taxonomy" id="3848"/>
    <lineage>
        <taxon>Eukaryota</taxon>
        <taxon>Viridiplantae</taxon>
        <taxon>Streptophyta</taxon>
        <taxon>Embryophyta</taxon>
        <taxon>Tracheophyta</taxon>
        <taxon>Spermatophyta</taxon>
        <taxon>Magnoliopsida</taxon>
        <taxon>eudicotyledons</taxon>
        <taxon>Gunneridae</taxon>
        <taxon>Pentapetalae</taxon>
        <taxon>rosids</taxon>
        <taxon>fabids</taxon>
        <taxon>Fabales</taxon>
        <taxon>Fabaceae</taxon>
        <taxon>Papilionoideae</taxon>
        <taxon>50 kb inversion clade</taxon>
        <taxon>NPAAA clade</taxon>
        <taxon>indigoferoid/millettioid clade</taxon>
        <taxon>Phaseoleae</taxon>
        <taxon>Glycine</taxon>
        <taxon>Glycine subgen. Soja</taxon>
    </lineage>
</organism>
<comment type="cofactor">
    <cofactor evidence="1">
        <name>FAD</name>
        <dbReference type="ChEBI" id="CHEBI:57692"/>
    </cofactor>
</comment>
<keyword evidence="6" id="KW-1015">Disulfide bond</keyword>
<evidence type="ECO:0000259" key="9">
    <source>
        <dbReference type="PROSITE" id="PS51387"/>
    </source>
</evidence>
<evidence type="ECO:0000313" key="11">
    <source>
        <dbReference type="Proteomes" id="UP000289340"/>
    </source>
</evidence>
<evidence type="ECO:0000256" key="6">
    <source>
        <dbReference type="ARBA" id="ARBA00023157"/>
    </source>
</evidence>
<dbReference type="Gene3D" id="3.30.465.10">
    <property type="match status" value="1"/>
</dbReference>
<feature type="domain" description="FAD-binding PCMH-type" evidence="9">
    <location>
        <begin position="72"/>
        <end position="240"/>
    </location>
</feature>
<evidence type="ECO:0000313" key="10">
    <source>
        <dbReference type="EMBL" id="RZC03616.1"/>
    </source>
</evidence>
<proteinExistence type="inferred from homology"/>
<sequence>MSTITPLWFLLTTLTFLLSATSDSSPLENFLQCLSNHSRPFNIKSHLHPKKSLTFIYIAQTHTHNHRFYAPTAPKPLAIVTALDESHVQGTVVCAKSNGIQIRIRSGGHDCEGLSYVSDVPFVVLDMFHFGSVDVDIENGTEWVETGATIGEVYYHTAERSGVHAFPGGVCPTVGAGGHFLVVAMEISCVDNIIDARLVDVNGNILDRKSMGEDQFWAIRGGGGGSFGVIHSWKIKFVFVTPKVTVFKVMRNLELEDGAKGLVYKWQLIATKLHEDLFIRVMHDVVDGTQNANKKTIQVTFIGLFLGQGDQMLSLVNESFPELGLEQMRESVRMEWNPYGGKMHEISPSETPFPHRAGNLFLIEYLTSWGQDGVDAGNRYLNISRSFYEFMTPYVSHSPREAFLNYRDLDIGANHPSNATNMNIAQ</sequence>
<keyword evidence="7" id="KW-0325">Glycoprotein</keyword>
<evidence type="ECO:0000256" key="7">
    <source>
        <dbReference type="ARBA" id="ARBA00023180"/>
    </source>
</evidence>
<dbReference type="InterPro" id="IPR016167">
    <property type="entry name" value="FAD-bd_PCMH_sub1"/>
</dbReference>
<dbReference type="InterPro" id="IPR016169">
    <property type="entry name" value="FAD-bd_PCMH_sub2"/>
</dbReference>
<comment type="caution">
    <text evidence="10">The sequence shown here is derived from an EMBL/GenBank/DDBJ whole genome shotgun (WGS) entry which is preliminary data.</text>
</comment>
<dbReference type="Pfam" id="PF01565">
    <property type="entry name" value="FAD_binding_4"/>
    <property type="match status" value="1"/>
</dbReference>
<dbReference type="Gene3D" id="3.30.43.10">
    <property type="entry name" value="Uridine Diphospho-n-acetylenolpyruvylglucosamine Reductase, domain 2"/>
    <property type="match status" value="1"/>
</dbReference>
<comment type="similarity">
    <text evidence="2">Belongs to the oxygen-dependent FAD-linked oxidoreductase family.</text>
</comment>
<dbReference type="InterPro" id="IPR016166">
    <property type="entry name" value="FAD-bd_PCMH"/>
</dbReference>
<dbReference type="Proteomes" id="UP000289340">
    <property type="component" value="Chromosome 7"/>
</dbReference>
<evidence type="ECO:0000256" key="1">
    <source>
        <dbReference type="ARBA" id="ARBA00001974"/>
    </source>
</evidence>
<gene>
    <name evidence="10" type="ORF">D0Y65_018331</name>
</gene>
<feature type="signal peptide" evidence="8">
    <location>
        <begin position="1"/>
        <end position="22"/>
    </location>
</feature>
<reference evidence="10 11" key="1">
    <citation type="submission" date="2018-09" db="EMBL/GenBank/DDBJ databases">
        <title>A high-quality reference genome of wild soybean provides a powerful tool to mine soybean genomes.</title>
        <authorList>
            <person name="Xie M."/>
            <person name="Chung C.Y.L."/>
            <person name="Li M.-W."/>
            <person name="Wong F.-L."/>
            <person name="Chan T.-F."/>
            <person name="Lam H.-M."/>
        </authorList>
    </citation>
    <scope>NUCLEOTIDE SEQUENCE [LARGE SCALE GENOMIC DNA]</scope>
    <source>
        <strain evidence="11">cv. W05</strain>
        <tissue evidence="10">Hypocotyl of etiolated seedlings</tissue>
    </source>
</reference>
<evidence type="ECO:0000256" key="8">
    <source>
        <dbReference type="SAM" id="SignalP"/>
    </source>
</evidence>
<dbReference type="GO" id="GO:0071949">
    <property type="term" value="F:FAD binding"/>
    <property type="evidence" value="ECO:0007669"/>
    <property type="project" value="InterPro"/>
</dbReference>
<evidence type="ECO:0000256" key="3">
    <source>
        <dbReference type="ARBA" id="ARBA00022630"/>
    </source>
</evidence>
<dbReference type="EMBL" id="QZWG01000007">
    <property type="protein sequence ID" value="RZC03616.1"/>
    <property type="molecule type" value="Genomic_DNA"/>
</dbReference>
<name>A0A445JYN6_GLYSO</name>
<dbReference type="PROSITE" id="PS51387">
    <property type="entry name" value="FAD_PCMH"/>
    <property type="match status" value="1"/>
</dbReference>
<feature type="chain" id="PRO_5018980801" evidence="8">
    <location>
        <begin position="23"/>
        <end position="426"/>
    </location>
</feature>
<evidence type="ECO:0000256" key="5">
    <source>
        <dbReference type="ARBA" id="ARBA00022827"/>
    </source>
</evidence>
<dbReference type="FunFam" id="3.30.43.10:FF:000004">
    <property type="entry name" value="Berberine bridge enzyme-like 15"/>
    <property type="match status" value="1"/>
</dbReference>
<accession>A0A445JYN6</accession>
<dbReference type="InterPro" id="IPR006094">
    <property type="entry name" value="Oxid_FAD_bind_N"/>
</dbReference>
<dbReference type="SUPFAM" id="SSF56176">
    <property type="entry name" value="FAD-binding/transporter-associated domain-like"/>
    <property type="match status" value="1"/>
</dbReference>
<keyword evidence="11" id="KW-1185">Reference proteome</keyword>
<dbReference type="PANTHER" id="PTHR32448">
    <property type="entry name" value="OS08G0158400 PROTEIN"/>
    <property type="match status" value="1"/>
</dbReference>
<keyword evidence="5" id="KW-0274">FAD</keyword>
<evidence type="ECO:0000256" key="2">
    <source>
        <dbReference type="ARBA" id="ARBA00005466"/>
    </source>
</evidence>
<dbReference type="AlphaFoldDB" id="A0A445JYN6"/>
<dbReference type="InterPro" id="IPR036318">
    <property type="entry name" value="FAD-bd_PCMH-like_sf"/>
</dbReference>
<evidence type="ECO:0000256" key="4">
    <source>
        <dbReference type="ARBA" id="ARBA00022729"/>
    </source>
</evidence>
<protein>
    <submittedName>
        <fullName evidence="10">Berberine bridge enzyme-like 3</fullName>
    </submittedName>
</protein>
<keyword evidence="4 8" id="KW-0732">Signal</keyword>